<evidence type="ECO:0000313" key="10">
    <source>
        <dbReference type="Proteomes" id="UP000288805"/>
    </source>
</evidence>
<proteinExistence type="inferred from homology"/>
<organism evidence="9 10">
    <name type="scientific">Vitis vinifera</name>
    <name type="common">Grape</name>
    <dbReference type="NCBI Taxonomy" id="29760"/>
    <lineage>
        <taxon>Eukaryota</taxon>
        <taxon>Viridiplantae</taxon>
        <taxon>Streptophyta</taxon>
        <taxon>Embryophyta</taxon>
        <taxon>Tracheophyta</taxon>
        <taxon>Spermatophyta</taxon>
        <taxon>Magnoliopsida</taxon>
        <taxon>eudicotyledons</taxon>
        <taxon>Gunneridae</taxon>
        <taxon>Pentapetalae</taxon>
        <taxon>rosids</taxon>
        <taxon>Vitales</taxon>
        <taxon>Vitaceae</taxon>
        <taxon>Viteae</taxon>
        <taxon>Vitis</taxon>
    </lineage>
</organism>
<evidence type="ECO:0000256" key="6">
    <source>
        <dbReference type="ARBA" id="ARBA00023065"/>
    </source>
</evidence>
<keyword evidence="3" id="KW-0813">Transport</keyword>
<accession>A0A438FNI0</accession>
<comment type="similarity">
    <text evidence="2">Belongs to the aromatic acid exporter (TC 2.A.85) family.</text>
</comment>
<dbReference type="GO" id="GO:0034220">
    <property type="term" value="P:monoatomic ion transmembrane transport"/>
    <property type="evidence" value="ECO:0007669"/>
    <property type="project" value="UniProtKB-KW"/>
</dbReference>
<dbReference type="GO" id="GO:0015743">
    <property type="term" value="P:malate transport"/>
    <property type="evidence" value="ECO:0007669"/>
    <property type="project" value="InterPro"/>
</dbReference>
<evidence type="ECO:0000256" key="8">
    <source>
        <dbReference type="ARBA" id="ARBA00023303"/>
    </source>
</evidence>
<keyword evidence="6" id="KW-0406">Ion transport</keyword>
<dbReference type="GO" id="GO:0016020">
    <property type="term" value="C:membrane"/>
    <property type="evidence" value="ECO:0007669"/>
    <property type="project" value="UniProtKB-SubCell"/>
</dbReference>
<comment type="caution">
    <text evidence="9">The sequence shown here is derived from an EMBL/GenBank/DDBJ whole genome shotgun (WGS) entry which is preliminary data.</text>
</comment>
<sequence>MVYMSEDFLEVQFDGYWPAKFGMDSTRNELALVSMGNLEGLPPKKHSENVIQFGICNWLSSTILISSTTAVFVSIGICPMWAGDDLHKLVAGNVEKLGNFLEGFSGEYFRVLGDGESKDSKTFLQGYKSILTSKIIEDSLPELRIVDEKNMEEEHKVVLSGKAGEVDYLHSLHGQIGKPKANVFTRAKHKVELELCAKKMPNTSMILDFFKGWEKCKLWNAFREHMGTLNR</sequence>
<dbReference type="EMBL" id="QGNW01000834">
    <property type="protein sequence ID" value="RVW61516.1"/>
    <property type="molecule type" value="Genomic_DNA"/>
</dbReference>
<reference evidence="9 10" key="1">
    <citation type="journal article" date="2018" name="PLoS Genet.">
        <title>Population sequencing reveals clonal diversity and ancestral inbreeding in the grapevine cultivar Chardonnay.</title>
        <authorList>
            <person name="Roach M.J."/>
            <person name="Johnson D.L."/>
            <person name="Bohlmann J."/>
            <person name="van Vuuren H.J."/>
            <person name="Jones S.J."/>
            <person name="Pretorius I.S."/>
            <person name="Schmidt S.A."/>
            <person name="Borneman A.R."/>
        </authorList>
    </citation>
    <scope>NUCLEOTIDE SEQUENCE [LARGE SCALE GENOMIC DNA]</scope>
    <source>
        <strain evidence="10">cv. Chardonnay</strain>
        <tissue evidence="9">Leaf</tissue>
    </source>
</reference>
<keyword evidence="4" id="KW-0812">Transmembrane</keyword>
<evidence type="ECO:0000256" key="2">
    <source>
        <dbReference type="ARBA" id="ARBA00007079"/>
    </source>
</evidence>
<evidence type="ECO:0000256" key="3">
    <source>
        <dbReference type="ARBA" id="ARBA00022448"/>
    </source>
</evidence>
<dbReference type="PANTHER" id="PTHR31086">
    <property type="entry name" value="ALUMINUM-ACTIVATED MALATE TRANSPORTER 10"/>
    <property type="match status" value="1"/>
</dbReference>
<keyword evidence="8" id="KW-0407">Ion channel</keyword>
<evidence type="ECO:0000256" key="4">
    <source>
        <dbReference type="ARBA" id="ARBA00022692"/>
    </source>
</evidence>
<name>A0A438FNI0_VITVI</name>
<evidence type="ECO:0000256" key="7">
    <source>
        <dbReference type="ARBA" id="ARBA00023136"/>
    </source>
</evidence>
<dbReference type="Proteomes" id="UP000288805">
    <property type="component" value="Unassembled WGS sequence"/>
</dbReference>
<gene>
    <name evidence="9" type="primary">ALMT8_9</name>
    <name evidence="9" type="ORF">CK203_066302</name>
</gene>
<comment type="subcellular location">
    <subcellularLocation>
        <location evidence="1">Membrane</location>
        <topology evidence="1">Multi-pass membrane protein</topology>
    </subcellularLocation>
</comment>
<evidence type="ECO:0000256" key="5">
    <source>
        <dbReference type="ARBA" id="ARBA00022989"/>
    </source>
</evidence>
<dbReference type="AlphaFoldDB" id="A0A438FNI0"/>
<dbReference type="InterPro" id="IPR020966">
    <property type="entry name" value="ALMT"/>
</dbReference>
<evidence type="ECO:0000256" key="1">
    <source>
        <dbReference type="ARBA" id="ARBA00004141"/>
    </source>
</evidence>
<protein>
    <submittedName>
        <fullName evidence="9">Aluminum-activated malate transporter 8</fullName>
    </submittedName>
</protein>
<keyword evidence="5" id="KW-1133">Transmembrane helix</keyword>
<dbReference type="Pfam" id="PF11744">
    <property type="entry name" value="ALMT"/>
    <property type="match status" value="1"/>
</dbReference>
<evidence type="ECO:0000313" key="9">
    <source>
        <dbReference type="EMBL" id="RVW61516.1"/>
    </source>
</evidence>
<keyword evidence="7" id="KW-0472">Membrane</keyword>